<name>A0A6M3J025_9ZZZZ</name>
<protein>
    <submittedName>
        <fullName evidence="1">Uncharacterized protein</fullName>
    </submittedName>
</protein>
<accession>A0A6M3J025</accession>
<sequence length="74" mass="8977">MNRLLPEDLFTFKKNFPEAVKFLREAHKRHAEYIKLKKQKEKDDELKYAKSIFQINLSKRRPQIKISDKGILFK</sequence>
<dbReference type="EMBL" id="MT142309">
    <property type="protein sequence ID" value="QJA77902.1"/>
    <property type="molecule type" value="Genomic_DNA"/>
</dbReference>
<reference evidence="1" key="1">
    <citation type="submission" date="2020-03" db="EMBL/GenBank/DDBJ databases">
        <title>The deep terrestrial virosphere.</title>
        <authorList>
            <person name="Holmfeldt K."/>
            <person name="Nilsson E."/>
            <person name="Simone D."/>
            <person name="Lopez-Fernandez M."/>
            <person name="Wu X."/>
            <person name="de Brujin I."/>
            <person name="Lundin D."/>
            <person name="Andersson A."/>
            <person name="Bertilsson S."/>
            <person name="Dopson M."/>
        </authorList>
    </citation>
    <scope>NUCLEOTIDE SEQUENCE</scope>
    <source>
        <strain evidence="2">MM415A01190</strain>
        <strain evidence="1">MM415B00683</strain>
    </source>
</reference>
<dbReference type="EMBL" id="MT141486">
    <property type="protein sequence ID" value="QJA62958.1"/>
    <property type="molecule type" value="Genomic_DNA"/>
</dbReference>
<evidence type="ECO:0000313" key="2">
    <source>
        <dbReference type="EMBL" id="QJA77902.1"/>
    </source>
</evidence>
<evidence type="ECO:0000313" key="1">
    <source>
        <dbReference type="EMBL" id="QJA62958.1"/>
    </source>
</evidence>
<dbReference type="AlphaFoldDB" id="A0A6M3J025"/>
<organism evidence="1">
    <name type="scientific">viral metagenome</name>
    <dbReference type="NCBI Taxonomy" id="1070528"/>
    <lineage>
        <taxon>unclassified sequences</taxon>
        <taxon>metagenomes</taxon>
        <taxon>organismal metagenomes</taxon>
    </lineage>
</organism>
<proteinExistence type="predicted"/>
<gene>
    <name evidence="2" type="ORF">MM415A01190_0007</name>
    <name evidence="1" type="ORF">MM415B00683_0028</name>
</gene>